<dbReference type="SUPFAM" id="SSF55874">
    <property type="entry name" value="ATPase domain of HSP90 chaperone/DNA topoisomerase II/histidine kinase"/>
    <property type="match status" value="1"/>
</dbReference>
<evidence type="ECO:0000256" key="8">
    <source>
        <dbReference type="SAM" id="Phobius"/>
    </source>
</evidence>
<feature type="domain" description="Histidine kinase" evidence="9">
    <location>
        <begin position="217"/>
        <end position="420"/>
    </location>
</feature>
<dbReference type="Gene3D" id="1.10.287.130">
    <property type="match status" value="1"/>
</dbReference>
<dbReference type="EC" id="2.7.13.3" evidence="2"/>
<dbReference type="RefSeq" id="WP_066921917.1">
    <property type="nucleotide sequence ID" value="NZ_CP011971.1"/>
</dbReference>
<accession>A0A127FCB2</accession>
<dbReference type="InterPro" id="IPR003594">
    <property type="entry name" value="HATPase_dom"/>
</dbReference>
<dbReference type="PANTHER" id="PTHR45436:SF16">
    <property type="entry name" value="HISTIDINE KINASE"/>
    <property type="match status" value="1"/>
</dbReference>
<dbReference type="SMART" id="SM00388">
    <property type="entry name" value="HisKA"/>
    <property type="match status" value="1"/>
</dbReference>
<dbReference type="Proteomes" id="UP000070250">
    <property type="component" value="Chromosome"/>
</dbReference>
<dbReference type="GO" id="GO:0005886">
    <property type="term" value="C:plasma membrane"/>
    <property type="evidence" value="ECO:0007669"/>
    <property type="project" value="TreeGrafter"/>
</dbReference>
<evidence type="ECO:0000313" key="11">
    <source>
        <dbReference type="Proteomes" id="UP000070250"/>
    </source>
</evidence>
<keyword evidence="8" id="KW-0472">Membrane</keyword>
<evidence type="ECO:0000256" key="2">
    <source>
        <dbReference type="ARBA" id="ARBA00012438"/>
    </source>
</evidence>
<dbReference type="CDD" id="cd00082">
    <property type="entry name" value="HisKA"/>
    <property type="match status" value="1"/>
</dbReference>
<dbReference type="InterPro" id="IPR005467">
    <property type="entry name" value="His_kinase_dom"/>
</dbReference>
<keyword evidence="11" id="KW-1185">Reference proteome</keyword>
<keyword evidence="7 8" id="KW-1133">Transmembrane helix</keyword>
<keyword evidence="3" id="KW-0597">Phosphoprotein</keyword>
<dbReference type="Gene3D" id="3.30.565.10">
    <property type="entry name" value="Histidine kinase-like ATPase, C-terminal domain"/>
    <property type="match status" value="1"/>
</dbReference>
<dbReference type="PATRIC" id="fig|465721.4.peg.2842"/>
<dbReference type="InterPro" id="IPR036890">
    <property type="entry name" value="HATPase_C_sf"/>
</dbReference>
<keyword evidence="6" id="KW-0418">Kinase</keyword>
<sequence>MKPRPRLRKLIVVSLACYTIVLSLAVSLHGHLVNEYVESLIWKSMLENEMAYIKRKIAQDPEYGWADLDALHWYGERGNRPIPSQFQALPDGMHDEVVADGKLFAILVETGAEGRRILALDITDMEHRELAVAAVIAASIILVIVVLTVLSFYSVDRLLRPLTRMADEISKLPPDGGQRIATADKDAHETYTIAAAVNGFTDRIRDYIERERKFINVASHELRTPIAVMSGVTEVVLDHPDATPAIKQHLLRSKHIIGQMEDLVAVLLTLARAPDTLAAHSDNVDVRDELPAIVADHEHLCQGKDLSITVELEWPMPVVAPLHIVRVAISNLVRNAIENCDRGVIRIYSDRPGAIVIDDPGHGMTPMEISRIYTRMAKSGQSTSGGIGIDLIMRICSHFGWKLDFESAVGRGTKATLIFH</sequence>
<evidence type="ECO:0000256" key="4">
    <source>
        <dbReference type="ARBA" id="ARBA00022679"/>
    </source>
</evidence>
<dbReference type="Pfam" id="PF00512">
    <property type="entry name" value="HisKA"/>
    <property type="match status" value="1"/>
</dbReference>
<evidence type="ECO:0000256" key="6">
    <source>
        <dbReference type="ARBA" id="ARBA00022777"/>
    </source>
</evidence>
<gene>
    <name evidence="10" type="ORF">ACG33_13290</name>
</gene>
<organism evidence="10 11">
    <name type="scientific">Steroidobacter denitrificans</name>
    <dbReference type="NCBI Taxonomy" id="465721"/>
    <lineage>
        <taxon>Bacteria</taxon>
        <taxon>Pseudomonadati</taxon>
        <taxon>Pseudomonadota</taxon>
        <taxon>Gammaproteobacteria</taxon>
        <taxon>Steroidobacterales</taxon>
        <taxon>Steroidobacteraceae</taxon>
        <taxon>Steroidobacter</taxon>
    </lineage>
</organism>
<evidence type="ECO:0000256" key="1">
    <source>
        <dbReference type="ARBA" id="ARBA00000085"/>
    </source>
</evidence>
<dbReference type="KEGG" id="sdf:ACG33_13290"/>
<name>A0A127FCB2_STEDE</name>
<protein>
    <recommendedName>
        <fullName evidence="2">histidine kinase</fullName>
        <ecNumber evidence="2">2.7.13.3</ecNumber>
    </recommendedName>
</protein>
<evidence type="ECO:0000313" key="10">
    <source>
        <dbReference type="EMBL" id="AMN48054.1"/>
    </source>
</evidence>
<reference evidence="10 11" key="1">
    <citation type="submission" date="2015-06" db="EMBL/GenBank/DDBJ databases">
        <title>A Comprehensive Approach to Explore the Metabolic and Phylogenetic Diversity of Bacterial Steroid Degradation in the Environment: Testosterone as an Example.</title>
        <authorList>
            <person name="Yang F.-C."/>
            <person name="Chen Y.-L."/>
            <person name="Yu C.-P."/>
            <person name="Tang S.-L."/>
            <person name="Wang P.-H."/>
            <person name="Ismail W."/>
            <person name="Wang C.-H."/>
            <person name="Yang C.-Y."/>
            <person name="Chiang Y.-R."/>
        </authorList>
    </citation>
    <scope>NUCLEOTIDE SEQUENCE [LARGE SCALE GENOMIC DNA]</scope>
    <source>
        <strain evidence="10 11">DSM 18526</strain>
    </source>
</reference>
<keyword evidence="4" id="KW-0808">Transferase</keyword>
<dbReference type="Pfam" id="PF02518">
    <property type="entry name" value="HATPase_c"/>
    <property type="match status" value="1"/>
</dbReference>
<dbReference type="PROSITE" id="PS50109">
    <property type="entry name" value="HIS_KIN"/>
    <property type="match status" value="1"/>
</dbReference>
<dbReference type="SMART" id="SM00387">
    <property type="entry name" value="HATPase_c"/>
    <property type="match status" value="1"/>
</dbReference>
<evidence type="ECO:0000256" key="5">
    <source>
        <dbReference type="ARBA" id="ARBA00022692"/>
    </source>
</evidence>
<evidence type="ECO:0000259" key="9">
    <source>
        <dbReference type="PROSITE" id="PS50109"/>
    </source>
</evidence>
<evidence type="ECO:0000256" key="7">
    <source>
        <dbReference type="ARBA" id="ARBA00022989"/>
    </source>
</evidence>
<dbReference type="AlphaFoldDB" id="A0A127FCB2"/>
<proteinExistence type="predicted"/>
<dbReference type="InterPro" id="IPR036097">
    <property type="entry name" value="HisK_dim/P_sf"/>
</dbReference>
<keyword evidence="5 8" id="KW-0812">Transmembrane</keyword>
<dbReference type="PANTHER" id="PTHR45436">
    <property type="entry name" value="SENSOR HISTIDINE KINASE YKOH"/>
    <property type="match status" value="1"/>
</dbReference>
<dbReference type="InterPro" id="IPR050428">
    <property type="entry name" value="TCS_sensor_his_kinase"/>
</dbReference>
<dbReference type="EMBL" id="CP011971">
    <property type="protein sequence ID" value="AMN48054.1"/>
    <property type="molecule type" value="Genomic_DNA"/>
</dbReference>
<comment type="catalytic activity">
    <reaction evidence="1">
        <text>ATP + protein L-histidine = ADP + protein N-phospho-L-histidine.</text>
        <dbReference type="EC" id="2.7.13.3"/>
    </reaction>
</comment>
<dbReference type="SUPFAM" id="SSF47384">
    <property type="entry name" value="Homodimeric domain of signal transducing histidine kinase"/>
    <property type="match status" value="1"/>
</dbReference>
<dbReference type="STRING" id="465721.ACG33_13290"/>
<dbReference type="InterPro" id="IPR003661">
    <property type="entry name" value="HisK_dim/P_dom"/>
</dbReference>
<dbReference type="OrthoDB" id="9770795at2"/>
<dbReference type="GO" id="GO:0000155">
    <property type="term" value="F:phosphorelay sensor kinase activity"/>
    <property type="evidence" value="ECO:0007669"/>
    <property type="project" value="InterPro"/>
</dbReference>
<feature type="transmembrane region" description="Helical" evidence="8">
    <location>
        <begin position="130"/>
        <end position="155"/>
    </location>
</feature>
<evidence type="ECO:0000256" key="3">
    <source>
        <dbReference type="ARBA" id="ARBA00022553"/>
    </source>
</evidence>